<dbReference type="Pfam" id="PF00135">
    <property type="entry name" value="COesterase"/>
    <property type="match status" value="2"/>
</dbReference>
<dbReference type="EnsemblMetazoa" id="AATE007571-RA">
    <property type="protein sequence ID" value="AATE007571-PA.1"/>
    <property type="gene ID" value="AATE007571"/>
</dbReference>
<evidence type="ECO:0000259" key="7">
    <source>
        <dbReference type="Pfam" id="PF00135"/>
    </source>
</evidence>
<dbReference type="PROSITE" id="PS00941">
    <property type="entry name" value="CARBOXYLESTERASE_B_2"/>
    <property type="match status" value="1"/>
</dbReference>
<evidence type="ECO:0000256" key="5">
    <source>
        <dbReference type="ARBA" id="ARBA00023180"/>
    </source>
</evidence>
<keyword evidence="3" id="KW-0378">Hydrolase</keyword>
<dbReference type="Gene3D" id="3.40.50.1820">
    <property type="entry name" value="alpha/beta hydrolase"/>
    <property type="match status" value="2"/>
</dbReference>
<protein>
    <recommendedName>
        <fullName evidence="6">carboxylesterase</fullName>
        <ecNumber evidence="6">3.1.1.1</ecNumber>
    </recommendedName>
</protein>
<organism evidence="8">
    <name type="scientific">Anopheles atroparvus</name>
    <name type="common">European mosquito</name>
    <dbReference type="NCBI Taxonomy" id="41427"/>
    <lineage>
        <taxon>Eukaryota</taxon>
        <taxon>Metazoa</taxon>
        <taxon>Ecdysozoa</taxon>
        <taxon>Arthropoda</taxon>
        <taxon>Hexapoda</taxon>
        <taxon>Insecta</taxon>
        <taxon>Pterygota</taxon>
        <taxon>Neoptera</taxon>
        <taxon>Endopterygota</taxon>
        <taxon>Diptera</taxon>
        <taxon>Nematocera</taxon>
        <taxon>Culicoidea</taxon>
        <taxon>Culicidae</taxon>
        <taxon>Anophelinae</taxon>
        <taxon>Anopheles</taxon>
    </lineage>
</organism>
<dbReference type="InterPro" id="IPR019826">
    <property type="entry name" value="Carboxylesterase_B_AS"/>
</dbReference>
<reference evidence="8" key="1">
    <citation type="submission" date="2022-08" db="UniProtKB">
        <authorList>
            <consortium name="EnsemblMetazoa"/>
        </authorList>
    </citation>
    <scope>IDENTIFICATION</scope>
    <source>
        <strain evidence="8">EBRO</strain>
    </source>
</reference>
<evidence type="ECO:0000256" key="3">
    <source>
        <dbReference type="ARBA" id="ARBA00022801"/>
    </source>
</evidence>
<dbReference type="PANTHER" id="PTHR43142:SF1">
    <property type="entry name" value="CARBOXYLIC ESTER HYDROLASE"/>
    <property type="match status" value="1"/>
</dbReference>
<dbReference type="EC" id="3.1.1.1" evidence="6"/>
<dbReference type="InterPro" id="IPR002018">
    <property type="entry name" value="CarbesteraseB"/>
</dbReference>
<comment type="similarity">
    <text evidence="1">Belongs to the type-B carboxylesterase/lipase family.</text>
</comment>
<evidence type="ECO:0000313" key="8">
    <source>
        <dbReference type="EnsemblMetazoa" id="AATE007571-PA.1"/>
    </source>
</evidence>
<sequence>MPRIDLHSQESICNLSDGKRRSDMWLPGRVIVGVILLIGCLAWQTRATQNDHVVISISNGAIVGERRGHYYAFEGLPYAKAPTGDRRFAPPELNDEQWDVPRNATALGAYCMQWSHTIPGKDKLFGEEDCLYLNVYTTALEPADTTLSTLVYIHGGAFMFGGGGFFSPTHVLQKPMIVITFNYRLGPLGFLSTEDDIIPGNFGLKDQVTALQWVRKNIRHFGGDPDRVTLVGFSAGGASVHLHYLSPMSRGLFQNGIAHSGTALNPWVMAEDSAGKAKRIAQSLGCPTDLSQTLLSCLRERPAADIVRQVPFLLDYLYNPFSPLGVVVERQSKLNRKPFLVEHPVTLSRKGKLTKVPLILSVAQSEGLYPGAEFASKPGYLQDIDAHWYELLPSILDYKSAVPDATERDQLSRAISEHYFGKERKLTMDNFRDFISILSNRLFFVGATRAAKLLQPHLPVYFYYYNFKAAYGIGELLSGSLENYGVAHGDDTLLIFPSSMRDKHPYTDAERRVVTNFVTLYDTFSRGLEPMYGPDALPVQNITGKLQFLEVKAPPPCAAVAVNGVKVTIKNGPIIGEQRLNYFAFEGIPYAKPPVGGRRFAASELLDERWQEPRNATRTGPVCLQWSHLKPGDDKMDGEEDCLFLNVYTPNLTPEGDPLPTIVHLHGGAFMYGGGGFFQPDFLLQRPLILVTVNYRLGPLGFLSTEDDVIGGNFGLKDQVTALQWVQRNIKYFGGDAGRVTLSGFSAGAASVHLHMLSPLSRGLFRSAIGHSGSAFNPWVMVERAAEKARLIATGAGCPSNGGREMLDCLRQRPAREIVRQVPKLQDFLYNPFSPLGVVVEKHGKGNPQPFLAEHPRELTRRGKLNKVPLILSVTEAEGLYPAAEFYGNASYLVHINERWNEVLPSILDYKYAVRDVHLRDALSDVIKMRYLGTVNLNAQNFHHFVRMVSNRLFFAGITELAKLMQQHVPVYFYVDRYKATYGLSEALSGSDKFLGVPHGEDILLILPSSLRDAAPYTGEELMMVSKFVDMYESFAYGQRPRFGKHELPAQEDYARIKYLDIGFPDSTITTADFLSDEPFWGILNFNDGTTVPFA</sequence>
<dbReference type="InterPro" id="IPR019819">
    <property type="entry name" value="Carboxylesterase_B_CS"/>
</dbReference>
<keyword evidence="5" id="KW-0325">Glycoprotein</keyword>
<keyword evidence="2" id="KW-0719">Serine esterase</keyword>
<feature type="domain" description="Carboxylesterase type B" evidence="7">
    <location>
        <begin position="53"/>
        <end position="530"/>
    </location>
</feature>
<feature type="domain" description="Carboxylesterase type B" evidence="7">
    <location>
        <begin position="566"/>
        <end position="1064"/>
    </location>
</feature>
<dbReference type="VEuPathDB" id="VectorBase:AATE007571"/>
<evidence type="ECO:0000256" key="4">
    <source>
        <dbReference type="ARBA" id="ARBA00023157"/>
    </source>
</evidence>
<name>A0A182IXU7_ANOAO</name>
<dbReference type="GO" id="GO:0106435">
    <property type="term" value="F:carboxylesterase activity"/>
    <property type="evidence" value="ECO:0007669"/>
    <property type="project" value="UniProtKB-EC"/>
</dbReference>
<proteinExistence type="inferred from homology"/>
<evidence type="ECO:0000256" key="6">
    <source>
        <dbReference type="ARBA" id="ARBA00039155"/>
    </source>
</evidence>
<dbReference type="STRING" id="41427.A0A182IXU7"/>
<keyword evidence="4" id="KW-1015">Disulfide bond</keyword>
<evidence type="ECO:0000256" key="2">
    <source>
        <dbReference type="ARBA" id="ARBA00022487"/>
    </source>
</evidence>
<accession>A0A182IXU7</accession>
<dbReference type="AlphaFoldDB" id="A0A182IXU7"/>
<dbReference type="PROSITE" id="PS00122">
    <property type="entry name" value="CARBOXYLESTERASE_B_1"/>
    <property type="match status" value="2"/>
</dbReference>
<dbReference type="FunFam" id="3.40.50.1820:FF:000155">
    <property type="entry name" value="Carboxylic ester hydrolase"/>
    <property type="match status" value="2"/>
</dbReference>
<evidence type="ECO:0000256" key="1">
    <source>
        <dbReference type="ARBA" id="ARBA00005964"/>
    </source>
</evidence>
<dbReference type="PANTHER" id="PTHR43142">
    <property type="entry name" value="CARBOXYLIC ESTER HYDROLASE"/>
    <property type="match status" value="1"/>
</dbReference>
<dbReference type="InterPro" id="IPR029058">
    <property type="entry name" value="AB_hydrolase_fold"/>
</dbReference>
<dbReference type="SUPFAM" id="SSF53474">
    <property type="entry name" value="alpha/beta-Hydrolases"/>
    <property type="match status" value="2"/>
</dbReference>